<dbReference type="RefSeq" id="WP_057253613.1">
    <property type="nucleotide sequence ID" value="NZ_CZAO01000012.1"/>
</dbReference>
<keyword evidence="3" id="KW-0732">Signal</keyword>
<feature type="modified residue" description="3-oxoalanine (Ser)" evidence="1">
    <location>
        <position position="86"/>
    </location>
</feature>
<name>A0A174S4A8_BACUN</name>
<feature type="signal peptide" evidence="3">
    <location>
        <begin position="1"/>
        <end position="22"/>
    </location>
</feature>
<dbReference type="Pfam" id="PF00884">
    <property type="entry name" value="Sulfatase"/>
    <property type="match status" value="1"/>
</dbReference>
<dbReference type="PANTHER" id="PTHR46615">
    <property type="entry name" value="ARYLSULFATASE K"/>
    <property type="match status" value="1"/>
</dbReference>
<dbReference type="Proteomes" id="UP000095766">
    <property type="component" value="Unassembled WGS sequence"/>
</dbReference>
<dbReference type="GO" id="GO:0004065">
    <property type="term" value="F:arylsulfatase activity"/>
    <property type="evidence" value="ECO:0007669"/>
    <property type="project" value="TreeGrafter"/>
</dbReference>
<evidence type="ECO:0000313" key="6">
    <source>
        <dbReference type="Proteomes" id="UP000095766"/>
    </source>
</evidence>
<dbReference type="InterPro" id="IPR051849">
    <property type="entry name" value="GAG-degrading_sulfatase"/>
</dbReference>
<gene>
    <name evidence="5" type="primary">betC_3</name>
    <name evidence="5" type="ORF">ERS852510_02642</name>
</gene>
<accession>A0A174S4A8</accession>
<evidence type="ECO:0000313" key="5">
    <source>
        <dbReference type="EMBL" id="CUP91161.1"/>
    </source>
</evidence>
<dbReference type="GO" id="GO:0047753">
    <property type="term" value="F:choline-sulfatase activity"/>
    <property type="evidence" value="ECO:0007669"/>
    <property type="project" value="UniProtKB-EC"/>
</dbReference>
<proteinExistence type="predicted"/>
<evidence type="ECO:0000259" key="4">
    <source>
        <dbReference type="Pfam" id="PF00884"/>
    </source>
</evidence>
<dbReference type="EMBL" id="CZAO01000012">
    <property type="protein sequence ID" value="CUP91161.1"/>
    <property type="molecule type" value="Genomic_DNA"/>
</dbReference>
<reference evidence="5 6" key="1">
    <citation type="submission" date="2015-09" db="EMBL/GenBank/DDBJ databases">
        <authorList>
            <consortium name="Pathogen Informatics"/>
        </authorList>
    </citation>
    <scope>NUCLEOTIDE SEQUENCE [LARGE SCALE GENOMIC DNA]</scope>
    <source>
        <strain evidence="5 6">2789STDY5834898</strain>
    </source>
</reference>
<dbReference type="GO" id="GO:0015024">
    <property type="term" value="F:glucuronate-2-sulfatase activity"/>
    <property type="evidence" value="ECO:0007669"/>
    <property type="project" value="TreeGrafter"/>
</dbReference>
<dbReference type="AlphaFoldDB" id="A0A174S4A8"/>
<dbReference type="EC" id="3.1.6.6" evidence="5"/>
<keyword evidence="5" id="KW-0378">Hydrolase</keyword>
<dbReference type="InterPro" id="IPR000917">
    <property type="entry name" value="Sulfatase_N"/>
</dbReference>
<protein>
    <submittedName>
        <fullName evidence="5">Sulfatase</fullName>
        <ecNumber evidence="5">3.1.6.6</ecNumber>
    </submittedName>
</protein>
<organism evidence="5 6">
    <name type="scientific">Bacteroides uniformis</name>
    <dbReference type="NCBI Taxonomy" id="820"/>
    <lineage>
        <taxon>Bacteria</taxon>
        <taxon>Pseudomonadati</taxon>
        <taxon>Bacteroidota</taxon>
        <taxon>Bacteroidia</taxon>
        <taxon>Bacteroidales</taxon>
        <taxon>Bacteroidaceae</taxon>
        <taxon>Bacteroides</taxon>
    </lineage>
</organism>
<feature type="region of interest" description="Disordered" evidence="2">
    <location>
        <begin position="477"/>
        <end position="502"/>
    </location>
</feature>
<evidence type="ECO:0000256" key="3">
    <source>
        <dbReference type="SAM" id="SignalP"/>
    </source>
</evidence>
<evidence type="ECO:0000256" key="2">
    <source>
        <dbReference type="SAM" id="MobiDB-lite"/>
    </source>
</evidence>
<dbReference type="InterPro" id="IPR017850">
    <property type="entry name" value="Alkaline_phosphatase_core_sf"/>
</dbReference>
<feature type="domain" description="Sulfatase N-terminal" evidence="4">
    <location>
        <begin position="33"/>
        <end position="383"/>
    </location>
</feature>
<feature type="compositionally biased region" description="Basic residues" evidence="2">
    <location>
        <begin position="479"/>
        <end position="502"/>
    </location>
</feature>
<dbReference type="PANTHER" id="PTHR46615:SF1">
    <property type="entry name" value="ARYLSULFATASE K"/>
    <property type="match status" value="1"/>
</dbReference>
<evidence type="ECO:0000256" key="1">
    <source>
        <dbReference type="PIRSR" id="PIRSR600917-52"/>
    </source>
</evidence>
<comment type="PTM">
    <text evidence="1">The conversion to 3-oxoalanine (also known as C-formylglycine, FGly), of a serine or cysteine residue in prokaryotes and of a cysteine residue in eukaryotes, is critical for catalytic activity.</text>
</comment>
<sequence>MRDVSLSFWALAGLTAAAPASANSEVTDKSAKPNIVIITTDQQSYNTISALAAMNKESGFYSTPNIDRLVKNGTAFNLTYCANPVSVPSRFSLYTGKYGGQYSIRENLCTGATGEEVRPVLAENGMGNVFVRGGYEAVYAGKVHLPFAGKDTDSKFTAPDAYGFQEYLTKDEREGLGKVSAEFIRNRKPGDKPFLYVANFLNPHDICLEGSTNISDEIQGKNKKPEIVATVKMMRERAAKIPEGKFYGELAPQLPYNFEVTDGYPDTKCSKKRFLDLPEKYWRKYRWTYAELVKLVDEHIGDVLDALDANPEVKKNTIVVFTSDHGEMQGAHRSMTKSLPFEECQRVPFIFSGCGIPKGKVVKDVAVNNGVDLLPTICELAGIDCPKVDGVSLAKSIKGNAKPQRDHIYVESETFVSVIKDGFKYTYFDGDGGREILVNLKKDGGEMKNIASSNPEKTVELKAIAMGYDRKIITSKAAKGTKGKGNRQGKASFKNKRKNKIQ</sequence>
<dbReference type="Gene3D" id="3.40.720.10">
    <property type="entry name" value="Alkaline Phosphatase, subunit A"/>
    <property type="match status" value="1"/>
</dbReference>
<feature type="chain" id="PRO_5008032411" evidence="3">
    <location>
        <begin position="23"/>
        <end position="502"/>
    </location>
</feature>
<dbReference type="SUPFAM" id="SSF53649">
    <property type="entry name" value="Alkaline phosphatase-like"/>
    <property type="match status" value="1"/>
</dbReference>